<feature type="transmembrane region" description="Helical" evidence="1">
    <location>
        <begin position="121"/>
        <end position="138"/>
    </location>
</feature>
<dbReference type="OrthoDB" id="1524053at2"/>
<dbReference type="Proteomes" id="UP000245909">
    <property type="component" value="Unassembled WGS sequence"/>
</dbReference>
<keyword evidence="1" id="KW-0472">Membrane</keyword>
<organism evidence="3 4">
    <name type="scientific">Alitibacter langaaensis DSM 22999</name>
    <dbReference type="NCBI Taxonomy" id="1122935"/>
    <lineage>
        <taxon>Bacteria</taxon>
        <taxon>Pseudomonadati</taxon>
        <taxon>Pseudomonadota</taxon>
        <taxon>Gammaproteobacteria</taxon>
        <taxon>Pasteurellales</taxon>
        <taxon>Pasteurellaceae</taxon>
        <taxon>Alitibacter</taxon>
    </lineage>
</organism>
<sequence>MHFLILAIICSVSVSVLFKLTKKYQVVIPQMIAFGYVVALCLSYALLKPDFQGLSFTEFFIQSPAKPIFLTLGIILPLGFLVMSKAIEYGGIVRTDAAQRLALFLQIIAAVVLFNETLSDFRIAGVVIAFVALFCLLFKPASAVGNALKASLALAGVWLIWGVTGILYKKVALMGGAFPTSLFISFSVAAVVMFLFLLLKRTQWTVPSFVGGLILGCLNFGNILFYIYAHQYFKENPTIVFATMDLGVICVGAIVGAAFFKERMSRINIAGIALGIAAISLMYIEKLIA</sequence>
<feature type="domain" description="EamA" evidence="2">
    <location>
        <begin position="151"/>
        <end position="283"/>
    </location>
</feature>
<evidence type="ECO:0000313" key="4">
    <source>
        <dbReference type="Proteomes" id="UP000245909"/>
    </source>
</evidence>
<dbReference type="InterPro" id="IPR000620">
    <property type="entry name" value="EamA_dom"/>
</dbReference>
<feature type="transmembrane region" description="Helical" evidence="1">
    <location>
        <begin position="180"/>
        <end position="199"/>
    </location>
</feature>
<reference evidence="3 4" key="1">
    <citation type="submission" date="2018-05" db="EMBL/GenBank/DDBJ databases">
        <title>Genomic Encyclopedia of Type Strains, Phase IV (KMG-IV): sequencing the most valuable type-strain genomes for metagenomic binning, comparative biology and taxonomic classification.</title>
        <authorList>
            <person name="Goeker M."/>
        </authorList>
    </citation>
    <scope>NUCLEOTIDE SEQUENCE [LARGE SCALE GENOMIC DNA]</scope>
    <source>
        <strain evidence="3 4">DSM 22999</strain>
    </source>
</reference>
<dbReference type="EMBL" id="QENU01000009">
    <property type="protein sequence ID" value="PVX33064.1"/>
    <property type="molecule type" value="Genomic_DNA"/>
</dbReference>
<feature type="transmembrane region" description="Helical" evidence="1">
    <location>
        <begin position="206"/>
        <end position="227"/>
    </location>
</feature>
<evidence type="ECO:0000313" key="3">
    <source>
        <dbReference type="EMBL" id="PVX33064.1"/>
    </source>
</evidence>
<keyword evidence="4" id="KW-1185">Reference proteome</keyword>
<dbReference type="SUPFAM" id="SSF103481">
    <property type="entry name" value="Multidrug resistance efflux transporter EmrE"/>
    <property type="match status" value="2"/>
</dbReference>
<feature type="transmembrane region" description="Helical" evidence="1">
    <location>
        <begin position="28"/>
        <end position="47"/>
    </location>
</feature>
<name>A0A2U0SP00_9PAST</name>
<proteinExistence type="predicted"/>
<dbReference type="AlphaFoldDB" id="A0A2U0SP00"/>
<dbReference type="Pfam" id="PF00892">
    <property type="entry name" value="EamA"/>
    <property type="match status" value="1"/>
</dbReference>
<dbReference type="InterPro" id="IPR037185">
    <property type="entry name" value="EmrE-like"/>
</dbReference>
<dbReference type="Gene3D" id="1.10.3730.20">
    <property type="match status" value="1"/>
</dbReference>
<accession>A0A2U0SP00</accession>
<protein>
    <recommendedName>
        <fullName evidence="2">EamA domain-containing protein</fullName>
    </recommendedName>
</protein>
<keyword evidence="1" id="KW-0812">Transmembrane</keyword>
<evidence type="ECO:0000256" key="1">
    <source>
        <dbReference type="SAM" id="Phobius"/>
    </source>
</evidence>
<feature type="transmembrane region" description="Helical" evidence="1">
    <location>
        <begin position="150"/>
        <end position="168"/>
    </location>
</feature>
<evidence type="ECO:0000259" key="2">
    <source>
        <dbReference type="Pfam" id="PF00892"/>
    </source>
</evidence>
<dbReference type="RefSeq" id="WP_116632054.1">
    <property type="nucleotide sequence ID" value="NZ_QENU01000009.1"/>
</dbReference>
<feature type="transmembrane region" description="Helical" evidence="1">
    <location>
        <begin position="239"/>
        <end position="260"/>
    </location>
</feature>
<keyword evidence="1" id="KW-1133">Transmembrane helix</keyword>
<dbReference type="GO" id="GO:0016020">
    <property type="term" value="C:membrane"/>
    <property type="evidence" value="ECO:0007669"/>
    <property type="project" value="InterPro"/>
</dbReference>
<feature type="transmembrane region" description="Helical" evidence="1">
    <location>
        <begin position="267"/>
        <end position="284"/>
    </location>
</feature>
<feature type="transmembrane region" description="Helical" evidence="1">
    <location>
        <begin position="68"/>
        <end position="87"/>
    </location>
</feature>
<gene>
    <name evidence="3" type="ORF">C8D76_10930</name>
</gene>
<comment type="caution">
    <text evidence="3">The sequence shown here is derived from an EMBL/GenBank/DDBJ whole genome shotgun (WGS) entry which is preliminary data.</text>
</comment>